<evidence type="ECO:0000313" key="3">
    <source>
        <dbReference type="Proteomes" id="UP001153328"/>
    </source>
</evidence>
<feature type="compositionally biased region" description="Basic and acidic residues" evidence="1">
    <location>
        <begin position="48"/>
        <end position="66"/>
    </location>
</feature>
<name>A0A9W4MET8_9ACTN</name>
<reference evidence="2" key="1">
    <citation type="submission" date="2021-06" db="EMBL/GenBank/DDBJ databases">
        <authorList>
            <person name="Arsene-Ploetze F."/>
        </authorList>
    </citation>
    <scope>NUCLEOTIDE SEQUENCE</scope>
    <source>
        <strain evidence="2">SBRY1</strain>
    </source>
</reference>
<comment type="caution">
    <text evidence="2">The sequence shown here is derived from an EMBL/GenBank/DDBJ whole genome shotgun (WGS) entry which is preliminary data.</text>
</comment>
<evidence type="ECO:0000313" key="2">
    <source>
        <dbReference type="EMBL" id="CAG7653825.1"/>
    </source>
</evidence>
<proteinExistence type="predicted"/>
<sequence>MARPAAVPPAPRPQKWSRQLRIPSTPLRRRDVHASLMTRSHQSHRAHRTAEQHRAPHGNAPRERRTPHPATPQKRWRSPTARTLRE</sequence>
<dbReference type="EMBL" id="CAJVAX010000020">
    <property type="protein sequence ID" value="CAG7653825.1"/>
    <property type="molecule type" value="Genomic_DNA"/>
</dbReference>
<dbReference type="Proteomes" id="UP001153328">
    <property type="component" value="Unassembled WGS sequence"/>
</dbReference>
<protein>
    <submittedName>
        <fullName evidence="2">Uncharacterized protein</fullName>
    </submittedName>
</protein>
<evidence type="ECO:0000256" key="1">
    <source>
        <dbReference type="SAM" id="MobiDB-lite"/>
    </source>
</evidence>
<keyword evidence="3" id="KW-1185">Reference proteome</keyword>
<organism evidence="2 3">
    <name type="scientific">Actinacidiphila bryophytorum</name>
    <dbReference type="NCBI Taxonomy" id="1436133"/>
    <lineage>
        <taxon>Bacteria</taxon>
        <taxon>Bacillati</taxon>
        <taxon>Actinomycetota</taxon>
        <taxon>Actinomycetes</taxon>
        <taxon>Kitasatosporales</taxon>
        <taxon>Streptomycetaceae</taxon>
        <taxon>Actinacidiphila</taxon>
    </lineage>
</organism>
<accession>A0A9W4MET8</accession>
<feature type="region of interest" description="Disordered" evidence="1">
    <location>
        <begin position="1"/>
        <end position="86"/>
    </location>
</feature>
<gene>
    <name evidence="2" type="ORF">SBRY_60274</name>
</gene>
<dbReference type="AlphaFoldDB" id="A0A9W4MET8"/>
<feature type="compositionally biased region" description="Pro residues" evidence="1">
    <location>
        <begin position="1"/>
        <end position="12"/>
    </location>
</feature>